<evidence type="ECO:0000313" key="3">
    <source>
        <dbReference type="Proteomes" id="UP000004367"/>
    </source>
</evidence>
<organism evidence="2 3">
    <name type="scientific">Mobilicoccus pelagius NBRC 104925</name>
    <dbReference type="NCBI Taxonomy" id="1089455"/>
    <lineage>
        <taxon>Bacteria</taxon>
        <taxon>Bacillati</taxon>
        <taxon>Actinomycetota</taxon>
        <taxon>Actinomycetes</taxon>
        <taxon>Micrococcales</taxon>
        <taxon>Dermatophilaceae</taxon>
        <taxon>Mobilicoccus</taxon>
    </lineage>
</organism>
<evidence type="ECO:0008006" key="4">
    <source>
        <dbReference type="Google" id="ProtNLM"/>
    </source>
</evidence>
<accession>H5UPV2</accession>
<feature type="region of interest" description="Disordered" evidence="1">
    <location>
        <begin position="58"/>
        <end position="81"/>
    </location>
</feature>
<proteinExistence type="predicted"/>
<feature type="region of interest" description="Disordered" evidence="1">
    <location>
        <begin position="1"/>
        <end position="23"/>
    </location>
</feature>
<keyword evidence="3" id="KW-1185">Reference proteome</keyword>
<sequence length="168" mass="17393">MTPLASAAVHADPSAADTVTSTDRTPGAWGLDDAATVLAFVSDLTHRDALHTRLVPLRADPIDPPTPGAARVAPPGARNEPFDTDGTDLDALAARVAVRATLVHLARVAPTPLRATTLSMLAVWAWHCGDGALAAVASAVALEEEPGYALADLVAHLVRLDVPPPRAR</sequence>
<evidence type="ECO:0000256" key="1">
    <source>
        <dbReference type="SAM" id="MobiDB-lite"/>
    </source>
</evidence>
<dbReference type="AlphaFoldDB" id="H5UPV2"/>
<evidence type="ECO:0000313" key="2">
    <source>
        <dbReference type="EMBL" id="GAB47757.1"/>
    </source>
</evidence>
<comment type="caution">
    <text evidence="2">The sequence shown here is derived from an EMBL/GenBank/DDBJ whole genome shotgun (WGS) entry which is preliminary data.</text>
</comment>
<name>H5UPV2_9MICO</name>
<reference evidence="2 3" key="1">
    <citation type="submission" date="2012-02" db="EMBL/GenBank/DDBJ databases">
        <title>Whole genome shotgun sequence of Mobilicoccus pelagius NBRC 104925.</title>
        <authorList>
            <person name="Yoshida Y."/>
            <person name="Hosoyama A."/>
            <person name="Tsuchikane K."/>
            <person name="Katsumata H."/>
            <person name="Yamazaki S."/>
            <person name="Fujita N."/>
        </authorList>
    </citation>
    <scope>NUCLEOTIDE SEQUENCE [LARGE SCALE GENOMIC DNA]</scope>
    <source>
        <strain evidence="2 3">NBRC 104925</strain>
    </source>
</reference>
<feature type="compositionally biased region" description="Low complexity" evidence="1">
    <location>
        <begin position="68"/>
        <end position="78"/>
    </location>
</feature>
<dbReference type="Proteomes" id="UP000004367">
    <property type="component" value="Unassembled WGS sequence"/>
</dbReference>
<dbReference type="InterPro" id="IPR025447">
    <property type="entry name" value="DUF4192"/>
</dbReference>
<feature type="compositionally biased region" description="Low complexity" evidence="1">
    <location>
        <begin position="1"/>
        <end position="17"/>
    </location>
</feature>
<dbReference type="EMBL" id="BAFE01000027">
    <property type="protein sequence ID" value="GAB47757.1"/>
    <property type="molecule type" value="Genomic_DNA"/>
</dbReference>
<dbReference type="Pfam" id="PF13830">
    <property type="entry name" value="DUF4192"/>
    <property type="match status" value="1"/>
</dbReference>
<gene>
    <name evidence="2" type="ORF">MOPEL_029_00360</name>
</gene>
<protein>
    <recommendedName>
        <fullName evidence="4">DUF4192 family protein</fullName>
    </recommendedName>
</protein>